<organism evidence="1 2">
    <name type="scientific">Symbiodinium natans</name>
    <dbReference type="NCBI Taxonomy" id="878477"/>
    <lineage>
        <taxon>Eukaryota</taxon>
        <taxon>Sar</taxon>
        <taxon>Alveolata</taxon>
        <taxon>Dinophyceae</taxon>
        <taxon>Suessiales</taxon>
        <taxon>Symbiodiniaceae</taxon>
        <taxon>Symbiodinium</taxon>
    </lineage>
</organism>
<proteinExistence type="predicted"/>
<accession>A0A812P0A4</accession>
<comment type="caution">
    <text evidence="1">The sequence shown here is derived from an EMBL/GenBank/DDBJ whole genome shotgun (WGS) entry which is preliminary data.</text>
</comment>
<gene>
    <name evidence="1" type="primary">FBL4</name>
    <name evidence="1" type="ORF">SNAT2548_LOCUS17373</name>
</gene>
<dbReference type="EMBL" id="CAJNDS010002109">
    <property type="protein sequence ID" value="CAE7332125.1"/>
    <property type="molecule type" value="Genomic_DNA"/>
</dbReference>
<dbReference type="AlphaFoldDB" id="A0A812P0A4"/>
<keyword evidence="2" id="KW-1185">Reference proteome</keyword>
<dbReference type="OrthoDB" id="422168at2759"/>
<name>A0A812P0A4_9DINO</name>
<reference evidence="1" key="1">
    <citation type="submission" date="2021-02" db="EMBL/GenBank/DDBJ databases">
        <authorList>
            <person name="Dougan E. K."/>
            <person name="Rhodes N."/>
            <person name="Thang M."/>
            <person name="Chan C."/>
        </authorList>
    </citation>
    <scope>NUCLEOTIDE SEQUENCE</scope>
</reference>
<evidence type="ECO:0000313" key="2">
    <source>
        <dbReference type="Proteomes" id="UP000604046"/>
    </source>
</evidence>
<sequence>MLRWGEPLRCFVSCLRRHAQTRALQASAAYWVCAYANRQHSLGEEVTSDPRQTSFFRALTLSQGVLLILDDVAERSGPATPFKRIWCAFEEYVALSSRQGQKPLLLDIAAFHGNKPELLTDGVTEEDERMARQLGAGHPAGKVRGDREKYFPLEVLKAGLCLELEKAEASQEADRIHILNAIAGRALDEAPVRSHPSYTHVNQTLRGIFAVAGLRKVKSGA</sequence>
<evidence type="ECO:0000313" key="1">
    <source>
        <dbReference type="EMBL" id="CAE7332125.1"/>
    </source>
</evidence>
<protein>
    <submittedName>
        <fullName evidence="1">FBL4 protein</fullName>
    </submittedName>
</protein>
<dbReference type="Proteomes" id="UP000604046">
    <property type="component" value="Unassembled WGS sequence"/>
</dbReference>